<accession>A0A7Y0LVU5</accession>
<comment type="caution">
    <text evidence="1">The sequence shown here is derived from an EMBL/GenBank/DDBJ whole genome shotgun (WGS) entry which is preliminary data.</text>
</comment>
<proteinExistence type="predicted"/>
<dbReference type="EMBL" id="JABCJJ010000003">
    <property type="protein sequence ID" value="NMR19181.1"/>
    <property type="molecule type" value="Genomic_DNA"/>
</dbReference>
<sequence>MRADRVDACRAPTPRRASRRFSAMRIPVPYPAESPVYSLSEPSRGARRGLTFIGDRGTPATDGWTREERAVEAGGTFFLGERLEFGSDDPDALDGVLHDLIIGRLNAVMLHGGGVVVPSWSKLDELTRDLLLTATRSWPVAAGDRIALVTPPAAPLARRSLYRLDGTTSARLIEVERLSGKYSQDALLERLDTRAPAWAALNAEAAKIMQEPDHVRDFEAARTAARHFEAEGQNGVWIARYLSTFGYLNSKGVPGSWHHARLTEVLDGVGR</sequence>
<dbReference type="Proteomes" id="UP000562124">
    <property type="component" value="Unassembled WGS sequence"/>
</dbReference>
<name>A0A7Y0LVU5_CELFI</name>
<protein>
    <submittedName>
        <fullName evidence="1">Uncharacterized protein</fullName>
    </submittedName>
</protein>
<reference evidence="1 2" key="1">
    <citation type="submission" date="2020-04" db="EMBL/GenBank/DDBJ databases">
        <title>Sequencing and Assembly of C. fimi.</title>
        <authorList>
            <person name="Ramsey A.R."/>
        </authorList>
    </citation>
    <scope>NUCLEOTIDE SEQUENCE [LARGE SCALE GENOMIC DNA]</scope>
    <source>
        <strain evidence="1 2">SB</strain>
    </source>
</reference>
<evidence type="ECO:0000313" key="1">
    <source>
        <dbReference type="EMBL" id="NMR19181.1"/>
    </source>
</evidence>
<dbReference type="AlphaFoldDB" id="A0A7Y0LVU5"/>
<organism evidence="1 2">
    <name type="scientific">Cellulomonas fimi</name>
    <dbReference type="NCBI Taxonomy" id="1708"/>
    <lineage>
        <taxon>Bacteria</taxon>
        <taxon>Bacillati</taxon>
        <taxon>Actinomycetota</taxon>
        <taxon>Actinomycetes</taxon>
        <taxon>Micrococcales</taxon>
        <taxon>Cellulomonadaceae</taxon>
        <taxon>Cellulomonas</taxon>
    </lineage>
</organism>
<gene>
    <name evidence="1" type="ORF">HIR71_02935</name>
</gene>
<evidence type="ECO:0000313" key="2">
    <source>
        <dbReference type="Proteomes" id="UP000562124"/>
    </source>
</evidence>
<keyword evidence="2" id="KW-1185">Reference proteome</keyword>
<dbReference type="RefSeq" id="WP_169323288.1">
    <property type="nucleotide sequence ID" value="NZ_JABCJJ010000003.1"/>
</dbReference>